<name>A0AAI8YVX6_9PEZI</name>
<keyword evidence="6 9" id="KW-1133">Transmembrane helix</keyword>
<organism evidence="10 11">
    <name type="scientific">Lecanosticta acicola</name>
    <dbReference type="NCBI Taxonomy" id="111012"/>
    <lineage>
        <taxon>Eukaryota</taxon>
        <taxon>Fungi</taxon>
        <taxon>Dikarya</taxon>
        <taxon>Ascomycota</taxon>
        <taxon>Pezizomycotina</taxon>
        <taxon>Dothideomycetes</taxon>
        <taxon>Dothideomycetidae</taxon>
        <taxon>Mycosphaerellales</taxon>
        <taxon>Mycosphaerellaceae</taxon>
        <taxon>Lecanosticta</taxon>
    </lineage>
</organism>
<evidence type="ECO:0000256" key="4">
    <source>
        <dbReference type="ARBA" id="ARBA00022692"/>
    </source>
</evidence>
<accession>A0AAI8YVX6</accession>
<evidence type="ECO:0000256" key="3">
    <source>
        <dbReference type="ARBA" id="ARBA00017059"/>
    </source>
</evidence>
<dbReference type="Pfam" id="PF06645">
    <property type="entry name" value="SPC12"/>
    <property type="match status" value="1"/>
</dbReference>
<comment type="subcellular location">
    <subcellularLocation>
        <location evidence="1">Endoplasmic reticulum membrane</location>
        <topology evidence="1">Multi-pass membrane protein</topology>
    </subcellularLocation>
</comment>
<comment type="caution">
    <text evidence="10">The sequence shown here is derived from an EMBL/GenBank/DDBJ whole genome shotgun (WGS) entry which is preliminary data.</text>
</comment>
<evidence type="ECO:0000256" key="9">
    <source>
        <dbReference type="SAM" id="Phobius"/>
    </source>
</evidence>
<evidence type="ECO:0000313" key="10">
    <source>
        <dbReference type="EMBL" id="CAK3934358.1"/>
    </source>
</evidence>
<keyword evidence="11" id="KW-1185">Reference proteome</keyword>
<dbReference type="AlphaFoldDB" id="A0AAI8YVX6"/>
<dbReference type="GO" id="GO:0006465">
    <property type="term" value="P:signal peptide processing"/>
    <property type="evidence" value="ECO:0007669"/>
    <property type="project" value="InterPro"/>
</dbReference>
<dbReference type="EMBL" id="CAVMBE010000014">
    <property type="protein sequence ID" value="CAK3934358.1"/>
    <property type="molecule type" value="Genomic_DNA"/>
</dbReference>
<evidence type="ECO:0000313" key="11">
    <source>
        <dbReference type="Proteomes" id="UP001296104"/>
    </source>
</evidence>
<feature type="transmembrane region" description="Helical" evidence="9">
    <location>
        <begin position="26"/>
        <end position="46"/>
    </location>
</feature>
<gene>
    <name evidence="10" type="ORF">LECACI_7A002984</name>
</gene>
<keyword evidence="4 9" id="KW-0812">Transmembrane</keyword>
<sequence length="104" mass="11380">MDQILEQARTIYEGEIDFEGQRLAEYITYGLLSVVGAIAFLVGYVAQDIYLTLYIGLGGTALAFLVVVPQWPFYNKHPAPFLSPRNAQGAITGISIEVDGKRVG</sequence>
<evidence type="ECO:0000256" key="7">
    <source>
        <dbReference type="ARBA" id="ARBA00023136"/>
    </source>
</evidence>
<comment type="similarity">
    <text evidence="2">Belongs to the SPCS1 family.</text>
</comment>
<proteinExistence type="inferred from homology"/>
<evidence type="ECO:0000256" key="6">
    <source>
        <dbReference type="ARBA" id="ARBA00022989"/>
    </source>
</evidence>
<evidence type="ECO:0000256" key="2">
    <source>
        <dbReference type="ARBA" id="ARBA00005245"/>
    </source>
</evidence>
<dbReference type="PANTHER" id="PTHR13202">
    <property type="entry name" value="MICROSOMAL SIGNAL PEPTIDASE 12 KDA SUBUNIT"/>
    <property type="match status" value="1"/>
</dbReference>
<feature type="transmembrane region" description="Helical" evidence="9">
    <location>
        <begin position="53"/>
        <end position="74"/>
    </location>
</feature>
<dbReference type="InterPro" id="IPR009542">
    <property type="entry name" value="Spc1/SPCS1"/>
</dbReference>
<keyword evidence="5" id="KW-0256">Endoplasmic reticulum</keyword>
<reference evidence="10" key="1">
    <citation type="submission" date="2023-11" db="EMBL/GenBank/DDBJ databases">
        <authorList>
            <person name="Alioto T."/>
            <person name="Alioto T."/>
            <person name="Gomez Garrido J."/>
        </authorList>
    </citation>
    <scope>NUCLEOTIDE SEQUENCE</scope>
</reference>
<protein>
    <recommendedName>
        <fullName evidence="3">Signal peptidase complex subunit 1</fullName>
    </recommendedName>
</protein>
<evidence type="ECO:0000256" key="8">
    <source>
        <dbReference type="ARBA" id="ARBA00045204"/>
    </source>
</evidence>
<dbReference type="GO" id="GO:0045047">
    <property type="term" value="P:protein targeting to ER"/>
    <property type="evidence" value="ECO:0007669"/>
    <property type="project" value="TreeGrafter"/>
</dbReference>
<keyword evidence="7 9" id="KW-0472">Membrane</keyword>
<dbReference type="PANTHER" id="PTHR13202:SF0">
    <property type="entry name" value="SIGNAL PEPTIDASE COMPLEX SUBUNIT 1"/>
    <property type="match status" value="1"/>
</dbReference>
<evidence type="ECO:0000256" key="1">
    <source>
        <dbReference type="ARBA" id="ARBA00004477"/>
    </source>
</evidence>
<dbReference type="GO" id="GO:0005787">
    <property type="term" value="C:signal peptidase complex"/>
    <property type="evidence" value="ECO:0007669"/>
    <property type="project" value="InterPro"/>
</dbReference>
<evidence type="ECO:0000256" key="5">
    <source>
        <dbReference type="ARBA" id="ARBA00022824"/>
    </source>
</evidence>
<dbReference type="Proteomes" id="UP001296104">
    <property type="component" value="Unassembled WGS sequence"/>
</dbReference>
<comment type="function">
    <text evidence="8">Component of the signal peptidase complex (SPC) which catalyzes the cleavage of N-terminal signal sequences from nascent proteins as they are translocated into the lumen of the endoplasmic reticulum. Dispensable for SPC enzymatic activity.</text>
</comment>